<feature type="domain" description="GOST seven transmembrane" evidence="8">
    <location>
        <begin position="261"/>
        <end position="505"/>
    </location>
</feature>
<feature type="compositionally biased region" description="Acidic residues" evidence="6">
    <location>
        <begin position="1"/>
        <end position="14"/>
    </location>
</feature>
<dbReference type="PANTHER" id="PTHR21229">
    <property type="entry name" value="LUNG SEVEN TRANSMEMBRANE RECEPTOR"/>
    <property type="match status" value="1"/>
</dbReference>
<name>A0AA38CIT1_TAXCH</name>
<feature type="transmembrane region" description="Helical" evidence="7">
    <location>
        <begin position="479"/>
        <end position="501"/>
    </location>
</feature>
<gene>
    <name evidence="9" type="ORF">KI387_012888</name>
</gene>
<evidence type="ECO:0000256" key="3">
    <source>
        <dbReference type="ARBA" id="ARBA00022729"/>
    </source>
</evidence>
<organism evidence="9 10">
    <name type="scientific">Taxus chinensis</name>
    <name type="common">Chinese yew</name>
    <name type="synonym">Taxus wallichiana var. chinensis</name>
    <dbReference type="NCBI Taxonomy" id="29808"/>
    <lineage>
        <taxon>Eukaryota</taxon>
        <taxon>Viridiplantae</taxon>
        <taxon>Streptophyta</taxon>
        <taxon>Embryophyta</taxon>
        <taxon>Tracheophyta</taxon>
        <taxon>Spermatophyta</taxon>
        <taxon>Pinopsida</taxon>
        <taxon>Pinidae</taxon>
        <taxon>Conifers II</taxon>
        <taxon>Cupressales</taxon>
        <taxon>Taxaceae</taxon>
        <taxon>Taxus</taxon>
    </lineage>
</organism>
<feature type="compositionally biased region" description="Low complexity" evidence="6">
    <location>
        <begin position="36"/>
        <end position="46"/>
    </location>
</feature>
<dbReference type="EMBL" id="JAHRHJ020000009">
    <property type="protein sequence ID" value="KAH9301305.1"/>
    <property type="molecule type" value="Genomic_DNA"/>
</dbReference>
<evidence type="ECO:0000256" key="5">
    <source>
        <dbReference type="ARBA" id="ARBA00023136"/>
    </source>
</evidence>
<keyword evidence="3" id="KW-0732">Signal</keyword>
<dbReference type="GO" id="GO:0005794">
    <property type="term" value="C:Golgi apparatus"/>
    <property type="evidence" value="ECO:0007669"/>
    <property type="project" value="TreeGrafter"/>
</dbReference>
<feature type="transmembrane region" description="Helical" evidence="7">
    <location>
        <begin position="329"/>
        <end position="348"/>
    </location>
</feature>
<evidence type="ECO:0000256" key="7">
    <source>
        <dbReference type="SAM" id="Phobius"/>
    </source>
</evidence>
<dbReference type="Proteomes" id="UP000824469">
    <property type="component" value="Unassembled WGS sequence"/>
</dbReference>
<evidence type="ECO:0000256" key="1">
    <source>
        <dbReference type="ARBA" id="ARBA00004141"/>
    </source>
</evidence>
<feature type="transmembrane region" description="Helical" evidence="7">
    <location>
        <begin position="360"/>
        <end position="379"/>
    </location>
</feature>
<dbReference type="PANTHER" id="PTHR21229:SF55">
    <property type="entry name" value="EXPRESSED PROTEIN-RELATED"/>
    <property type="match status" value="1"/>
</dbReference>
<dbReference type="InterPro" id="IPR053937">
    <property type="entry name" value="GOST_TM"/>
</dbReference>
<evidence type="ECO:0000259" key="8">
    <source>
        <dbReference type="Pfam" id="PF06814"/>
    </source>
</evidence>
<sequence length="525" mass="58782">MHNGEEDEEETEIEVEAKSDPEVEAKMETKSDMEWVATREASTAARAEAEVRVTQSDSPINPISKERATARPGFGAPEVYCPVGSQVSVTQSNSPINPISKERATACPGFGAPVCVLGFESVTFQRTNESAFKHEEMEQITGLIEAIIFEIKDRDKIGGSPYAGETALCCTPDLAKLEGCKQGSIIIRHSSNETDWPRRMPFFFQGNNLETKTQPDTIYIPKTGMYNLYFMFCDKQLKGTVVNGRTLWKNTTGYLPGRLEPLMQFYGWLSLVYIILGLGWFLQNVCFWKVILQLHNCISAVIALGMLEMTLCYFEYANFNATGSRPVNITIWAVTIGAIKKTASRLLLLMVSMGYGVVRPTLGGITSKVALFGIIYFVASEALELVENVGNINDVPREARNFFVLPVAVLDALFIIWIFTSLSKTLEKLHVRKSFAKLDLYRKFTNSLALAVLFSVALIGRELYSKITDPFNENWYSSWIIIALWNSLAFVLLCIICFMWAPSHNGTRYAFSDEAGNDFDEEEVI</sequence>
<feature type="compositionally biased region" description="Basic and acidic residues" evidence="6">
    <location>
        <begin position="15"/>
        <end position="33"/>
    </location>
</feature>
<dbReference type="GO" id="GO:0016020">
    <property type="term" value="C:membrane"/>
    <property type="evidence" value="ECO:0007669"/>
    <property type="project" value="UniProtKB-SubCell"/>
</dbReference>
<proteinExistence type="predicted"/>
<keyword evidence="10" id="KW-1185">Reference proteome</keyword>
<evidence type="ECO:0000313" key="9">
    <source>
        <dbReference type="EMBL" id="KAH9301305.1"/>
    </source>
</evidence>
<comment type="caution">
    <text evidence="9">The sequence shown here is derived from an EMBL/GenBank/DDBJ whole genome shotgun (WGS) entry which is preliminary data.</text>
</comment>
<accession>A0AA38CIT1</accession>
<keyword evidence="4 7" id="KW-1133">Transmembrane helix</keyword>
<comment type="subcellular location">
    <subcellularLocation>
        <location evidence="1">Membrane</location>
        <topology evidence="1">Multi-pass membrane protein</topology>
    </subcellularLocation>
</comment>
<evidence type="ECO:0000313" key="10">
    <source>
        <dbReference type="Proteomes" id="UP000824469"/>
    </source>
</evidence>
<feature type="transmembrane region" description="Helical" evidence="7">
    <location>
        <begin position="399"/>
        <end position="419"/>
    </location>
</feature>
<protein>
    <recommendedName>
        <fullName evidence="8">GOST seven transmembrane domain-containing protein</fullName>
    </recommendedName>
</protein>
<keyword evidence="2 7" id="KW-0812">Transmembrane</keyword>
<feature type="transmembrane region" description="Helical" evidence="7">
    <location>
        <begin position="294"/>
        <end position="317"/>
    </location>
</feature>
<dbReference type="OMA" id="KERATAC"/>
<feature type="region of interest" description="Disordered" evidence="6">
    <location>
        <begin position="1"/>
        <end position="69"/>
    </location>
</feature>
<evidence type="ECO:0000256" key="6">
    <source>
        <dbReference type="SAM" id="MobiDB-lite"/>
    </source>
</evidence>
<feature type="transmembrane region" description="Helical" evidence="7">
    <location>
        <begin position="440"/>
        <end position="459"/>
    </location>
</feature>
<feature type="non-terminal residue" evidence="9">
    <location>
        <position position="525"/>
    </location>
</feature>
<evidence type="ECO:0000256" key="4">
    <source>
        <dbReference type="ARBA" id="ARBA00022989"/>
    </source>
</evidence>
<dbReference type="InterPro" id="IPR009637">
    <property type="entry name" value="GPR107/GPR108-like"/>
</dbReference>
<feature type="transmembrane region" description="Helical" evidence="7">
    <location>
        <begin position="265"/>
        <end position="282"/>
    </location>
</feature>
<evidence type="ECO:0000256" key="2">
    <source>
        <dbReference type="ARBA" id="ARBA00022692"/>
    </source>
</evidence>
<dbReference type="Pfam" id="PF06814">
    <property type="entry name" value="GOST_TM"/>
    <property type="match status" value="1"/>
</dbReference>
<dbReference type="AlphaFoldDB" id="A0AA38CIT1"/>
<keyword evidence="5 7" id="KW-0472">Membrane</keyword>
<reference evidence="9 10" key="1">
    <citation type="journal article" date="2021" name="Nat. Plants">
        <title>The Taxus genome provides insights into paclitaxel biosynthesis.</title>
        <authorList>
            <person name="Xiong X."/>
            <person name="Gou J."/>
            <person name="Liao Q."/>
            <person name="Li Y."/>
            <person name="Zhou Q."/>
            <person name="Bi G."/>
            <person name="Li C."/>
            <person name="Du R."/>
            <person name="Wang X."/>
            <person name="Sun T."/>
            <person name="Guo L."/>
            <person name="Liang H."/>
            <person name="Lu P."/>
            <person name="Wu Y."/>
            <person name="Zhang Z."/>
            <person name="Ro D.K."/>
            <person name="Shang Y."/>
            <person name="Huang S."/>
            <person name="Yan J."/>
        </authorList>
    </citation>
    <scope>NUCLEOTIDE SEQUENCE [LARGE SCALE GENOMIC DNA]</scope>
    <source>
        <strain evidence="9">Ta-2019</strain>
    </source>
</reference>